<dbReference type="Gene3D" id="3.10.129.10">
    <property type="entry name" value="Hotdog Thioesterase"/>
    <property type="match status" value="1"/>
</dbReference>
<dbReference type="Proteomes" id="UP000253065">
    <property type="component" value="Unassembled WGS sequence"/>
</dbReference>
<gene>
    <name evidence="2" type="ORF">DET51_101434</name>
    <name evidence="1" type="ORF">DET64_101435</name>
</gene>
<evidence type="ECO:0000313" key="4">
    <source>
        <dbReference type="Proteomes" id="UP000253065"/>
    </source>
</evidence>
<dbReference type="CDD" id="cd00586">
    <property type="entry name" value="4HBT"/>
    <property type="match status" value="1"/>
</dbReference>
<evidence type="ECO:0000313" key="1">
    <source>
        <dbReference type="EMBL" id="RBP77243.1"/>
    </source>
</evidence>
<comment type="caution">
    <text evidence="2">The sequence shown here is derived from an EMBL/GenBank/DDBJ whole genome shotgun (WGS) entry which is preliminary data.</text>
</comment>
<evidence type="ECO:0000313" key="2">
    <source>
        <dbReference type="EMBL" id="RCW38089.1"/>
    </source>
</evidence>
<dbReference type="RefSeq" id="WP_011785331.1">
    <property type="nucleotide sequence ID" value="NZ_JAHVHZ010000001.1"/>
</dbReference>
<proteinExistence type="predicted"/>
<evidence type="ECO:0000313" key="3">
    <source>
        <dbReference type="Proteomes" id="UP000252795"/>
    </source>
</evidence>
<dbReference type="SUPFAM" id="SSF54637">
    <property type="entry name" value="Thioesterase/thiol ester dehydrase-isomerase"/>
    <property type="match status" value="1"/>
</dbReference>
<dbReference type="InterPro" id="IPR029069">
    <property type="entry name" value="HotDog_dom_sf"/>
</dbReference>
<keyword evidence="4" id="KW-1185">Reference proteome</keyword>
<dbReference type="Proteomes" id="UP000252795">
    <property type="component" value="Unassembled WGS sequence"/>
</dbReference>
<organism evidence="2 3">
    <name type="scientific">Marinobacter nauticus</name>
    <name type="common">Marinobacter hydrocarbonoclasticus</name>
    <name type="synonym">Marinobacter aquaeolei</name>
    <dbReference type="NCBI Taxonomy" id="2743"/>
    <lineage>
        <taxon>Bacteria</taxon>
        <taxon>Pseudomonadati</taxon>
        <taxon>Pseudomonadota</taxon>
        <taxon>Gammaproteobacteria</taxon>
        <taxon>Pseudomonadales</taxon>
        <taxon>Marinobacteraceae</taxon>
        <taxon>Marinobacter</taxon>
    </lineage>
</organism>
<protein>
    <submittedName>
        <fullName evidence="2">Acyl-CoA thioester hydrolase</fullName>
    </submittedName>
</protein>
<keyword evidence="2" id="KW-0378">Hydrolase</keyword>
<sequence length="133" mass="15064">MFTLDIQPRFSDTDALGHISNTSLPVWFEQGRTPIFRIFHPSLDVKTWPLIIARLEIDLLAQSYWHLPVEIRTGVGNIGNSSFQVVQEAWQNGKQIARGVATLIHFDYENEKSVPIPDAIKAELAEHKVKDTA</sequence>
<name>A0A368VA99_MARNT</name>
<dbReference type="AlphaFoldDB" id="A0A368VA99"/>
<dbReference type="OMA" id="YFIYLEE"/>
<dbReference type="Pfam" id="PF13279">
    <property type="entry name" value="4HBT_2"/>
    <property type="match status" value="1"/>
</dbReference>
<dbReference type="EMBL" id="QPJB01000001">
    <property type="protein sequence ID" value="RCW38089.1"/>
    <property type="molecule type" value="Genomic_DNA"/>
</dbReference>
<reference evidence="2 3" key="1">
    <citation type="submission" date="2018-07" db="EMBL/GenBank/DDBJ databases">
        <title>Freshwater and sediment microbial communities from various areas in North America, analyzing microbe dynamics in response to fracking.</title>
        <authorList>
            <person name="Lamendella R."/>
        </authorList>
    </citation>
    <scope>NUCLEOTIDE SEQUENCE [LARGE SCALE GENOMIC DNA]</scope>
    <source>
        <strain evidence="2 3">114E</strain>
        <strain evidence="1 4">114E_o</strain>
    </source>
</reference>
<dbReference type="EMBL" id="QNSA01000001">
    <property type="protein sequence ID" value="RBP77243.1"/>
    <property type="molecule type" value="Genomic_DNA"/>
</dbReference>
<accession>A0A368VA99</accession>
<dbReference type="GO" id="GO:0016787">
    <property type="term" value="F:hydrolase activity"/>
    <property type="evidence" value="ECO:0007669"/>
    <property type="project" value="UniProtKB-KW"/>
</dbReference>